<protein>
    <submittedName>
        <fullName evidence="1">Aminoglycoside phosphotransferase family protein</fullName>
    </submittedName>
</protein>
<name>A0ABP3I2V3_9CAUL</name>
<sequence>MSDTALAPYFRMWRLKAAGTAIATPTAILQPVICPDGRDAMLRLATAVADDEDCTTSGADLLQAWNGHAAAQVYARKGHALLIESAVGTDSLIDMAQSGNDAAATQILCDTAARLHAHTIAPPSSLIPLEQWFRSLISPNHTGLLATCAQAAKRLFDQSGQPVPLHGDLHHGNVLDFGSRGWLAIDPKGLLGDRAFEYAVMFTNPDLAAPDHPVAVGAFERRFMQISEASNLPARSLRDWIIAGAGLSAAWFMEDDSPLGTIPLDIAARALRLDLPA</sequence>
<accession>A0ABP3I2V3</accession>
<reference evidence="2" key="1">
    <citation type="journal article" date="2019" name="Int. J. Syst. Evol. Microbiol.">
        <title>The Global Catalogue of Microorganisms (GCM) 10K type strain sequencing project: providing services to taxonomists for standard genome sequencing and annotation.</title>
        <authorList>
            <consortium name="The Broad Institute Genomics Platform"/>
            <consortium name="The Broad Institute Genome Sequencing Center for Infectious Disease"/>
            <person name="Wu L."/>
            <person name="Ma J."/>
        </authorList>
    </citation>
    <scope>NUCLEOTIDE SEQUENCE [LARGE SCALE GENOMIC DNA]</scope>
    <source>
        <strain evidence="2">JCM 13476</strain>
    </source>
</reference>
<dbReference type="InterPro" id="IPR006748">
    <property type="entry name" value="NH2Glyco/OHUrea_AB-resist_kin"/>
</dbReference>
<dbReference type="Gene3D" id="3.90.1200.10">
    <property type="match status" value="1"/>
</dbReference>
<dbReference type="EMBL" id="BAAAEJ010000006">
    <property type="protein sequence ID" value="GAA0388680.1"/>
    <property type="molecule type" value="Genomic_DNA"/>
</dbReference>
<dbReference type="Proteomes" id="UP001500791">
    <property type="component" value="Unassembled WGS sequence"/>
</dbReference>
<dbReference type="SUPFAM" id="SSF56112">
    <property type="entry name" value="Protein kinase-like (PK-like)"/>
    <property type="match status" value="1"/>
</dbReference>
<dbReference type="RefSeq" id="WP_167179160.1">
    <property type="nucleotide sequence ID" value="NZ_BAAAEJ010000006.1"/>
</dbReference>
<gene>
    <name evidence="1" type="ORF">GCM10009093_14230</name>
</gene>
<evidence type="ECO:0000313" key="2">
    <source>
        <dbReference type="Proteomes" id="UP001500791"/>
    </source>
</evidence>
<keyword evidence="2" id="KW-1185">Reference proteome</keyword>
<proteinExistence type="predicted"/>
<dbReference type="Pfam" id="PF04655">
    <property type="entry name" value="APH_6_hur"/>
    <property type="match status" value="1"/>
</dbReference>
<evidence type="ECO:0000313" key="1">
    <source>
        <dbReference type="EMBL" id="GAA0388680.1"/>
    </source>
</evidence>
<dbReference type="InterPro" id="IPR011009">
    <property type="entry name" value="Kinase-like_dom_sf"/>
</dbReference>
<organism evidence="1 2">
    <name type="scientific">Brevundimonas terrae</name>
    <dbReference type="NCBI Taxonomy" id="363631"/>
    <lineage>
        <taxon>Bacteria</taxon>
        <taxon>Pseudomonadati</taxon>
        <taxon>Pseudomonadota</taxon>
        <taxon>Alphaproteobacteria</taxon>
        <taxon>Caulobacterales</taxon>
        <taxon>Caulobacteraceae</taxon>
        <taxon>Brevundimonas</taxon>
    </lineage>
</organism>
<comment type="caution">
    <text evidence="1">The sequence shown here is derived from an EMBL/GenBank/DDBJ whole genome shotgun (WGS) entry which is preliminary data.</text>
</comment>